<evidence type="ECO:0000256" key="7">
    <source>
        <dbReference type="ARBA" id="ARBA00022737"/>
    </source>
</evidence>
<evidence type="ECO:0000256" key="4">
    <source>
        <dbReference type="ARBA" id="ARBA00022614"/>
    </source>
</evidence>
<keyword evidence="16" id="KW-1185">Reference proteome</keyword>
<evidence type="ECO:0000256" key="1">
    <source>
        <dbReference type="ARBA" id="ARBA00004251"/>
    </source>
</evidence>
<evidence type="ECO:0000313" key="16">
    <source>
        <dbReference type="Proteomes" id="UP001386955"/>
    </source>
</evidence>
<comment type="subcellular location">
    <subcellularLocation>
        <location evidence="1">Cell membrane</location>
        <topology evidence="1">Single-pass type I membrane protein</topology>
    </subcellularLocation>
</comment>
<gene>
    <name evidence="15" type="ORF">VNO78_16623</name>
</gene>
<keyword evidence="10" id="KW-0675">Receptor</keyword>
<evidence type="ECO:0000256" key="5">
    <source>
        <dbReference type="ARBA" id="ARBA00022692"/>
    </source>
</evidence>
<comment type="caution">
    <text evidence="15">The sequence shown here is derived from an EMBL/GenBank/DDBJ whole genome shotgun (WGS) entry which is preliminary data.</text>
</comment>
<reference evidence="15 16" key="1">
    <citation type="submission" date="2024-01" db="EMBL/GenBank/DDBJ databases">
        <title>The genomes of 5 underutilized Papilionoideae crops provide insights into root nodulation and disease resistanc.</title>
        <authorList>
            <person name="Jiang F."/>
        </authorList>
    </citation>
    <scope>NUCLEOTIDE SEQUENCE [LARGE SCALE GENOMIC DNA]</scope>
    <source>
        <strain evidence="15">DUOXIRENSHENG_FW03</strain>
        <tissue evidence="15">Leaves</tissue>
    </source>
</reference>
<evidence type="ECO:0000259" key="14">
    <source>
        <dbReference type="Pfam" id="PF08263"/>
    </source>
</evidence>
<dbReference type="Pfam" id="PF08263">
    <property type="entry name" value="LRRNT_2"/>
    <property type="match status" value="1"/>
</dbReference>
<sequence>MGFHSLFWSIILISYISFGTSTTQKFQNFTTSPSDLKALTDFSSCLESVILDWNSSTYPDCCTWSGVTCVGPKVVRLELGSTGLVGKISASLAGLDQLRVLNLSHNFFTGSLPHNLFHLQNLEVMDFGNNHLEGPINTAICSSLPRLQVFKLSNNFFSGKIPENLGNCSSLKYLSIKGNDFSGSIPVSIFELQYLSVLHLQNNKLSGPLTEEVGKLSNLVDFDISNDEFSGILPNIFVGLTKLEFFSAESNRFTGELPASLVNSPSLHMLDLRNNSLSGSLNLNCSAMQNLTYISVSSNQFRCPTAGLWNCSRLDAIDLSFMNLNCESSFNFKNLQSLTQLSLSNASMHNLSGTLKILSHCRNLGTVFLSMNFHNEEMPQPPPEGQDLEFSNLKVFVLGNSQIEGSFPAWLRGCKMLQMLDLSRNHLTGSIPSWIGKFNNLYYLDLTNNSFTGHIPQSLTMLLSLQHKNFSLEGTPFAFPLYAYGSGNNTFKRTITYKKVSSFRPSLLLSYNKLEGPIWPGFGNLKGLHGMDLKHNSLSGPIPWQLSSMTMLEILDLSHNKLSGEIPQSLVDLSFLSSFDVSYSQLHGEIPTKGQFDTFPPTSFEGNKDLYHGSISDSSFTPSPPHVTRSPPHHEKLEIIGFPFWFGGVAGFFITIAMCFASGWVFS</sequence>
<dbReference type="Pfam" id="PF00560">
    <property type="entry name" value="LRR_1"/>
    <property type="match status" value="6"/>
</dbReference>
<dbReference type="InterPro" id="IPR013210">
    <property type="entry name" value="LRR_N_plant-typ"/>
</dbReference>
<proteinExistence type="inferred from homology"/>
<keyword evidence="3" id="KW-1003">Cell membrane</keyword>
<organism evidence="15 16">
    <name type="scientific">Psophocarpus tetragonolobus</name>
    <name type="common">Winged bean</name>
    <name type="synonym">Dolichos tetragonolobus</name>
    <dbReference type="NCBI Taxonomy" id="3891"/>
    <lineage>
        <taxon>Eukaryota</taxon>
        <taxon>Viridiplantae</taxon>
        <taxon>Streptophyta</taxon>
        <taxon>Embryophyta</taxon>
        <taxon>Tracheophyta</taxon>
        <taxon>Spermatophyta</taxon>
        <taxon>Magnoliopsida</taxon>
        <taxon>eudicotyledons</taxon>
        <taxon>Gunneridae</taxon>
        <taxon>Pentapetalae</taxon>
        <taxon>rosids</taxon>
        <taxon>fabids</taxon>
        <taxon>Fabales</taxon>
        <taxon>Fabaceae</taxon>
        <taxon>Papilionoideae</taxon>
        <taxon>50 kb inversion clade</taxon>
        <taxon>NPAAA clade</taxon>
        <taxon>indigoferoid/millettioid clade</taxon>
        <taxon>Phaseoleae</taxon>
        <taxon>Psophocarpus</taxon>
    </lineage>
</organism>
<evidence type="ECO:0000256" key="12">
    <source>
        <dbReference type="SAM" id="Phobius"/>
    </source>
</evidence>
<evidence type="ECO:0000256" key="13">
    <source>
        <dbReference type="SAM" id="SignalP"/>
    </source>
</evidence>
<keyword evidence="4" id="KW-0433">Leucine-rich repeat</keyword>
<feature type="domain" description="Leucine-rich repeat-containing N-terminal plant-type" evidence="14">
    <location>
        <begin position="33"/>
        <end position="69"/>
    </location>
</feature>
<keyword evidence="11" id="KW-0325">Glycoprotein</keyword>
<accession>A0AAN9SI58</accession>
<feature type="transmembrane region" description="Helical" evidence="12">
    <location>
        <begin position="644"/>
        <end position="666"/>
    </location>
</feature>
<keyword evidence="9 12" id="KW-0472">Membrane</keyword>
<dbReference type="GO" id="GO:0005886">
    <property type="term" value="C:plasma membrane"/>
    <property type="evidence" value="ECO:0007669"/>
    <property type="project" value="UniProtKB-SubCell"/>
</dbReference>
<keyword evidence="6 13" id="KW-0732">Signal</keyword>
<dbReference type="FunFam" id="3.80.10.10:FF:000383">
    <property type="entry name" value="Leucine-rich repeat receptor protein kinase EMS1"/>
    <property type="match status" value="1"/>
</dbReference>
<dbReference type="FunFam" id="3.80.10.10:FF:000213">
    <property type="entry name" value="Tyrosine-sulfated glycopeptide receptor 1"/>
    <property type="match status" value="1"/>
</dbReference>
<keyword evidence="5 12" id="KW-0812">Transmembrane</keyword>
<comment type="similarity">
    <text evidence="2">Belongs to the RLP family.</text>
</comment>
<dbReference type="InterPro" id="IPR032675">
    <property type="entry name" value="LRR_dom_sf"/>
</dbReference>
<evidence type="ECO:0000256" key="11">
    <source>
        <dbReference type="ARBA" id="ARBA00023180"/>
    </source>
</evidence>
<evidence type="ECO:0000313" key="15">
    <source>
        <dbReference type="EMBL" id="KAK7395974.1"/>
    </source>
</evidence>
<dbReference type="InterPro" id="IPR003591">
    <property type="entry name" value="Leu-rich_rpt_typical-subtyp"/>
</dbReference>
<feature type="chain" id="PRO_5042986074" description="Leucine-rich repeat-containing N-terminal plant-type domain-containing protein" evidence="13">
    <location>
        <begin position="22"/>
        <end position="667"/>
    </location>
</feature>
<keyword evidence="7" id="KW-0677">Repeat</keyword>
<evidence type="ECO:0000256" key="10">
    <source>
        <dbReference type="ARBA" id="ARBA00023170"/>
    </source>
</evidence>
<dbReference type="Proteomes" id="UP001386955">
    <property type="component" value="Unassembled WGS sequence"/>
</dbReference>
<keyword evidence="8 12" id="KW-1133">Transmembrane helix</keyword>
<dbReference type="PANTHER" id="PTHR48063:SF46">
    <property type="entry name" value="LEUCINE-RICH REPEAT-CONTAINING N-TERMINAL PLANT-TYPE DOMAIN-CONTAINING PROTEIN"/>
    <property type="match status" value="1"/>
</dbReference>
<dbReference type="AlphaFoldDB" id="A0AAN9SI58"/>
<name>A0AAN9SI58_PSOTE</name>
<dbReference type="Gene3D" id="3.80.10.10">
    <property type="entry name" value="Ribonuclease Inhibitor"/>
    <property type="match status" value="2"/>
</dbReference>
<evidence type="ECO:0000256" key="3">
    <source>
        <dbReference type="ARBA" id="ARBA00022475"/>
    </source>
</evidence>
<evidence type="ECO:0000256" key="9">
    <source>
        <dbReference type="ARBA" id="ARBA00023136"/>
    </source>
</evidence>
<feature type="signal peptide" evidence="13">
    <location>
        <begin position="1"/>
        <end position="21"/>
    </location>
</feature>
<dbReference type="PANTHER" id="PTHR48063">
    <property type="entry name" value="LRR RECEPTOR-LIKE KINASE"/>
    <property type="match status" value="1"/>
</dbReference>
<dbReference type="PRINTS" id="PR00019">
    <property type="entry name" value="LEURICHRPT"/>
</dbReference>
<dbReference type="EMBL" id="JAYMYS010000004">
    <property type="protein sequence ID" value="KAK7395974.1"/>
    <property type="molecule type" value="Genomic_DNA"/>
</dbReference>
<evidence type="ECO:0000256" key="6">
    <source>
        <dbReference type="ARBA" id="ARBA00022729"/>
    </source>
</evidence>
<protein>
    <recommendedName>
        <fullName evidence="14">Leucine-rich repeat-containing N-terminal plant-type domain-containing protein</fullName>
    </recommendedName>
</protein>
<dbReference type="SUPFAM" id="SSF52058">
    <property type="entry name" value="L domain-like"/>
    <property type="match status" value="2"/>
</dbReference>
<dbReference type="InterPro" id="IPR046956">
    <property type="entry name" value="RLP23-like"/>
</dbReference>
<dbReference type="SMART" id="SM00369">
    <property type="entry name" value="LRR_TYP"/>
    <property type="match status" value="4"/>
</dbReference>
<dbReference type="FunFam" id="3.80.10.10:FF:000129">
    <property type="entry name" value="Leucine-rich repeat receptor-like kinase"/>
    <property type="match status" value="1"/>
</dbReference>
<dbReference type="InterPro" id="IPR001611">
    <property type="entry name" value="Leu-rich_rpt"/>
</dbReference>
<evidence type="ECO:0000256" key="2">
    <source>
        <dbReference type="ARBA" id="ARBA00009592"/>
    </source>
</evidence>
<evidence type="ECO:0000256" key="8">
    <source>
        <dbReference type="ARBA" id="ARBA00022989"/>
    </source>
</evidence>